<dbReference type="InterPro" id="IPR004839">
    <property type="entry name" value="Aminotransferase_I/II_large"/>
</dbReference>
<evidence type="ECO:0000313" key="2">
    <source>
        <dbReference type="EMBL" id="GGB01029.1"/>
    </source>
</evidence>
<keyword evidence="3" id="KW-1185">Reference proteome</keyword>
<accession>A0A8J2UDJ7</accession>
<dbReference type="GO" id="GO:0030170">
    <property type="term" value="F:pyridoxal phosphate binding"/>
    <property type="evidence" value="ECO:0007669"/>
    <property type="project" value="InterPro"/>
</dbReference>
<dbReference type="InterPro" id="IPR051446">
    <property type="entry name" value="HTH_trans_reg/aminotransferase"/>
</dbReference>
<dbReference type="SUPFAM" id="SSF53383">
    <property type="entry name" value="PLP-dependent transferases"/>
    <property type="match status" value="1"/>
</dbReference>
<dbReference type="Pfam" id="PF00155">
    <property type="entry name" value="Aminotran_1_2"/>
    <property type="match status" value="1"/>
</dbReference>
<dbReference type="InterPro" id="IPR015424">
    <property type="entry name" value="PyrdxlP-dep_Trfase"/>
</dbReference>
<dbReference type="PANTHER" id="PTHR46577">
    <property type="entry name" value="HTH-TYPE TRANSCRIPTIONAL REGULATORY PROTEIN GABR"/>
    <property type="match status" value="1"/>
</dbReference>
<gene>
    <name evidence="2" type="ORF">GCM10011511_25440</name>
</gene>
<reference evidence="2" key="2">
    <citation type="submission" date="2020-09" db="EMBL/GenBank/DDBJ databases">
        <authorList>
            <person name="Sun Q."/>
            <person name="Zhou Y."/>
        </authorList>
    </citation>
    <scope>NUCLEOTIDE SEQUENCE</scope>
    <source>
        <strain evidence="2">CGMCC 1.15448</strain>
    </source>
</reference>
<protein>
    <submittedName>
        <fullName evidence="2">GntR family transcriptional regulator</fullName>
    </submittedName>
</protein>
<name>A0A8J2UDJ7_9BACT</name>
<sequence>MDHMIDLQLNYPVLDGHEELLKSTMVQALSEIDEIIPICKTGGELADREVGAKWLSQPGYAVAWKNVFIGMGGHNALVTAILSANLNNKVMATDELTYSNFKAIARLMGLKIIPCVGDADGMTPSALAKACETFGVEAVYLMPTVNNPLGSVMPLRRREEIIAVARENHLVIIEDDAYGFLEDVIIPSFFHLAPERSFYIYSFSKPLAQAIKTSYLLAPDRYAERVIDSLRLTGSTPSALSTLTLNKLIARGALQSIIAAKRQEGNFRQQQARRLLNNYEVIGHKNGWHFWIPLPPNINSANLSHLLFDRGVLVVSSDKFAIHEVSHEQGIRVAMGAELDFDSVIKGITILKEELQKLFQPDA</sequence>
<dbReference type="InterPro" id="IPR015421">
    <property type="entry name" value="PyrdxlP-dep_Trfase_major"/>
</dbReference>
<dbReference type="Proteomes" id="UP000607559">
    <property type="component" value="Unassembled WGS sequence"/>
</dbReference>
<dbReference type="PANTHER" id="PTHR46577:SF1">
    <property type="entry name" value="HTH-TYPE TRANSCRIPTIONAL REGULATORY PROTEIN GABR"/>
    <property type="match status" value="1"/>
</dbReference>
<organism evidence="2 3">
    <name type="scientific">Puia dinghuensis</name>
    <dbReference type="NCBI Taxonomy" id="1792502"/>
    <lineage>
        <taxon>Bacteria</taxon>
        <taxon>Pseudomonadati</taxon>
        <taxon>Bacteroidota</taxon>
        <taxon>Chitinophagia</taxon>
        <taxon>Chitinophagales</taxon>
        <taxon>Chitinophagaceae</taxon>
        <taxon>Puia</taxon>
    </lineage>
</organism>
<dbReference type="CDD" id="cd00609">
    <property type="entry name" value="AAT_like"/>
    <property type="match status" value="1"/>
</dbReference>
<comment type="caution">
    <text evidence="2">The sequence shown here is derived from an EMBL/GenBank/DDBJ whole genome shotgun (WGS) entry which is preliminary data.</text>
</comment>
<dbReference type="AlphaFoldDB" id="A0A8J2UDJ7"/>
<reference evidence="2" key="1">
    <citation type="journal article" date="2014" name="Int. J. Syst. Evol. Microbiol.">
        <title>Complete genome sequence of Corynebacterium casei LMG S-19264T (=DSM 44701T), isolated from a smear-ripened cheese.</title>
        <authorList>
            <consortium name="US DOE Joint Genome Institute (JGI-PGF)"/>
            <person name="Walter F."/>
            <person name="Albersmeier A."/>
            <person name="Kalinowski J."/>
            <person name="Ruckert C."/>
        </authorList>
    </citation>
    <scope>NUCLEOTIDE SEQUENCE</scope>
    <source>
        <strain evidence="2">CGMCC 1.15448</strain>
    </source>
</reference>
<proteinExistence type="predicted"/>
<feature type="domain" description="Aminotransferase class I/classII large" evidence="1">
    <location>
        <begin position="39"/>
        <end position="339"/>
    </location>
</feature>
<dbReference type="Gene3D" id="3.40.640.10">
    <property type="entry name" value="Type I PLP-dependent aspartate aminotransferase-like (Major domain)"/>
    <property type="match status" value="1"/>
</dbReference>
<evidence type="ECO:0000313" key="3">
    <source>
        <dbReference type="Proteomes" id="UP000607559"/>
    </source>
</evidence>
<dbReference type="EMBL" id="BMJC01000002">
    <property type="protein sequence ID" value="GGB01029.1"/>
    <property type="molecule type" value="Genomic_DNA"/>
</dbReference>
<evidence type="ECO:0000259" key="1">
    <source>
        <dbReference type="Pfam" id="PF00155"/>
    </source>
</evidence>